<dbReference type="Gene3D" id="1.10.260.40">
    <property type="entry name" value="lambda repressor-like DNA-binding domains"/>
    <property type="match status" value="1"/>
</dbReference>
<organism evidence="1 2">
    <name type="scientific">Devosia sediminis</name>
    <dbReference type="NCBI Taxonomy" id="2798801"/>
    <lineage>
        <taxon>Bacteria</taxon>
        <taxon>Pseudomonadati</taxon>
        <taxon>Pseudomonadota</taxon>
        <taxon>Alphaproteobacteria</taxon>
        <taxon>Hyphomicrobiales</taxon>
        <taxon>Devosiaceae</taxon>
        <taxon>Devosia</taxon>
    </lineage>
</organism>
<dbReference type="CDD" id="cd00093">
    <property type="entry name" value="HTH_XRE"/>
    <property type="match status" value="1"/>
</dbReference>
<dbReference type="InterPro" id="IPR001387">
    <property type="entry name" value="Cro/C1-type_HTH"/>
</dbReference>
<evidence type="ECO:0000313" key="1">
    <source>
        <dbReference type="EMBL" id="MBJ3785589.1"/>
    </source>
</evidence>
<accession>A0A934IRR4</accession>
<protein>
    <submittedName>
        <fullName evidence="1">Uncharacterized protein</fullName>
    </submittedName>
</protein>
<keyword evidence="2" id="KW-1185">Reference proteome</keyword>
<dbReference type="InterPro" id="IPR010982">
    <property type="entry name" value="Lambda_DNA-bd_dom_sf"/>
</dbReference>
<dbReference type="EMBL" id="JAEKMH010000002">
    <property type="protein sequence ID" value="MBJ3785589.1"/>
    <property type="molecule type" value="Genomic_DNA"/>
</dbReference>
<dbReference type="AlphaFoldDB" id="A0A934IRR4"/>
<proteinExistence type="predicted"/>
<dbReference type="RefSeq" id="WP_198876757.1">
    <property type="nucleotide sequence ID" value="NZ_JAEKMH010000002.1"/>
</dbReference>
<evidence type="ECO:0000313" key="2">
    <source>
        <dbReference type="Proteomes" id="UP000602124"/>
    </source>
</evidence>
<comment type="caution">
    <text evidence="1">The sequence shown here is derived from an EMBL/GenBank/DDBJ whole genome shotgun (WGS) entry which is preliminary data.</text>
</comment>
<name>A0A934IRR4_9HYPH</name>
<dbReference type="GO" id="GO:0003677">
    <property type="term" value="F:DNA binding"/>
    <property type="evidence" value="ECO:0007669"/>
    <property type="project" value="InterPro"/>
</dbReference>
<sequence length="167" mass="19130">MTGAELQEIRHRLGLSTTALGRAFGYEGRDVTASGTIRKYESGERKIPPWLGRLAIMFDRHGVPPEWIEGAPAPQKRGRKPKPMPEYFVIARRFRLHDGRWKTTGKKEVWEHRGSDRAAAMKFVDEHNVEDEGIWISLDRVSIGMKRPGIPGIVWKEVDENSEERNV</sequence>
<gene>
    <name evidence="1" type="ORF">JEQ47_12740</name>
</gene>
<reference evidence="1" key="1">
    <citation type="submission" date="2020-12" db="EMBL/GenBank/DDBJ databases">
        <title>Devosia sp. MSA67 isolated from Mo River.</title>
        <authorList>
            <person name="Ma F."/>
            <person name="Zi Z."/>
        </authorList>
    </citation>
    <scope>NUCLEOTIDE SEQUENCE</scope>
    <source>
        <strain evidence="1">MSA67</strain>
    </source>
</reference>
<dbReference type="Proteomes" id="UP000602124">
    <property type="component" value="Unassembled WGS sequence"/>
</dbReference>